<dbReference type="InterPro" id="IPR008984">
    <property type="entry name" value="SMAD_FHA_dom_sf"/>
</dbReference>
<dbReference type="InterPro" id="IPR046883">
    <property type="entry name" value="T6SS_FHA_C"/>
</dbReference>
<reference evidence="2 3" key="1">
    <citation type="submission" date="2014-09" db="EMBL/GenBank/DDBJ databases">
        <title>Genome sequence of Pseudomonas lutea strain DSM 17257T.</title>
        <authorList>
            <person name="Kwak Y."/>
            <person name="Shin J.-H."/>
        </authorList>
    </citation>
    <scope>NUCLEOTIDE SEQUENCE [LARGE SCALE GENOMIC DNA]</scope>
    <source>
        <strain evidence="2 3">DSM 17257</strain>
    </source>
</reference>
<dbReference type="PROSITE" id="PS50006">
    <property type="entry name" value="FHA_DOMAIN"/>
    <property type="match status" value="1"/>
</dbReference>
<sequence length="403" mass="43877">MELVLEMHSARQFVPAQSYRMTFGAGGGVIGRGEDCDWVIPDCTRHLSHRHLTISCNDNAFFLTDTSSNGVMDADSGQRLPKGQAIRIDHGSGYVIGDFEIRARLTRGSASSDRQAGPADTAGCIIPDDSFLDLDPLNALDQQERVHSDIDELISPPAGVSNGSHRGDYARVDMESLRVPELVEAPAEPSAPSVDHATSTATTRAHGGEFWTQFSAALGIELGHLDQDAREALAVDAGRLLRLSVAGLQQILHTRSELKNELRLSQTTVQGAQGNPLKSAVDAPQALAALLTSHKPGQLPGEQAVSQACNDVQAHQVALMAASRAAVRATLEHFSPEQLILRFERDKPPLFPTSGSRWRAYGRYHQALRQDNDWSERLMARDFAQAYEEQIRLIATLRSGHQG</sequence>
<accession>A0A9X0EFA2</accession>
<dbReference type="SUPFAM" id="SSF49879">
    <property type="entry name" value="SMAD/FHA domain"/>
    <property type="match status" value="1"/>
</dbReference>
<dbReference type="EMBL" id="JRMB01000001">
    <property type="protein sequence ID" value="KGF64791.1"/>
    <property type="molecule type" value="Genomic_DNA"/>
</dbReference>
<dbReference type="CDD" id="cd00060">
    <property type="entry name" value="FHA"/>
    <property type="match status" value="1"/>
</dbReference>
<evidence type="ECO:0000259" key="1">
    <source>
        <dbReference type="PROSITE" id="PS50006"/>
    </source>
</evidence>
<dbReference type="Gene3D" id="2.60.200.20">
    <property type="match status" value="1"/>
</dbReference>
<proteinExistence type="predicted"/>
<dbReference type="Pfam" id="PF20232">
    <property type="entry name" value="T6SS_FHA_C"/>
    <property type="match status" value="1"/>
</dbReference>
<evidence type="ECO:0000313" key="2">
    <source>
        <dbReference type="EMBL" id="KGF64791.1"/>
    </source>
</evidence>
<dbReference type="OrthoDB" id="273564at2"/>
<organism evidence="2 3">
    <name type="scientific">Pseudomonas lutea</name>
    <dbReference type="NCBI Taxonomy" id="243924"/>
    <lineage>
        <taxon>Bacteria</taxon>
        <taxon>Pseudomonadati</taxon>
        <taxon>Pseudomonadota</taxon>
        <taxon>Gammaproteobacteria</taxon>
        <taxon>Pseudomonadales</taxon>
        <taxon>Pseudomonadaceae</taxon>
        <taxon>Pseudomonas</taxon>
    </lineage>
</organism>
<dbReference type="InterPro" id="IPR000253">
    <property type="entry name" value="FHA_dom"/>
</dbReference>
<name>A0A9X0EFA2_9PSED</name>
<protein>
    <submittedName>
        <fullName evidence="2">Signal peptide protein</fullName>
    </submittedName>
</protein>
<gene>
    <name evidence="2" type="ORF">LT42_02085</name>
</gene>
<dbReference type="Proteomes" id="UP000029719">
    <property type="component" value="Unassembled WGS sequence"/>
</dbReference>
<dbReference type="AlphaFoldDB" id="A0A9X0EFA2"/>
<dbReference type="Pfam" id="PF00498">
    <property type="entry name" value="FHA"/>
    <property type="match status" value="1"/>
</dbReference>
<dbReference type="InterPro" id="IPR017735">
    <property type="entry name" value="T6SS_FHA"/>
</dbReference>
<feature type="domain" description="FHA" evidence="1">
    <location>
        <begin position="28"/>
        <end position="72"/>
    </location>
</feature>
<dbReference type="RefSeq" id="WP_037009499.1">
    <property type="nucleotide sequence ID" value="NZ_JRMB01000001.1"/>
</dbReference>
<evidence type="ECO:0000313" key="3">
    <source>
        <dbReference type="Proteomes" id="UP000029719"/>
    </source>
</evidence>
<comment type="caution">
    <text evidence="2">The sequence shown here is derived from an EMBL/GenBank/DDBJ whole genome shotgun (WGS) entry which is preliminary data.</text>
</comment>
<dbReference type="NCBIfam" id="TIGR03354">
    <property type="entry name" value="VI_FHA"/>
    <property type="match status" value="1"/>
</dbReference>